<dbReference type="EMBL" id="CAUYUJ010000348">
    <property type="protein sequence ID" value="CAK0790067.1"/>
    <property type="molecule type" value="Genomic_DNA"/>
</dbReference>
<sequence length="550" mass="58807">MASKWRDMALRQASRLELSRAPEIWPHGGAEGGELLPHRLWPEARSGSADDTTPGRAAQLPGAAALRFRARWGAGRWDGPARAVGRGPLDVARQGGPGIRGEVAERRDGADAKRSRALWELFLASAFVLVDVSLFMFEDASKASGGAFAREALLTVVAAASLLVGVAVSWWKDGWAGVPKMVFRLSHGKVLLQLRLPATVLLSMAVLGRRYRFYQVQGLTNVFLGVVAFTLLRAPPGLAPAAPRAAGEWLGLGLVACQIGCSVLASVLAERSLGSTEGVPFYTAIAQLKAGELAVALASMCLLPGRAFEPGALLRRPSAMLEGFGRAVPAGRQLCTPVWLLALCLLADGWMSALVVRSLSSVAKLIAKCLSLSRRAPKAAQATALSGAQYWPRGFLRSPGDRPPPIVLYLVALACRSEPFALPRFLLALLVVSGTVQFAYASRRRGGARAEAEPLTAAERAQIEAAFRRFDSDGDGDLELAEFDAMLCHLGAKLAGPQLQQAFEELDLNGDGRVCVGEFAAFWESQPRLRGYSAPGLTFLRLRRGALDAR</sequence>
<evidence type="ECO:0000256" key="1">
    <source>
        <dbReference type="ARBA" id="ARBA00022837"/>
    </source>
</evidence>
<dbReference type="InterPro" id="IPR018247">
    <property type="entry name" value="EF_Hand_1_Ca_BS"/>
</dbReference>
<dbReference type="Proteomes" id="UP001189429">
    <property type="component" value="Unassembled WGS sequence"/>
</dbReference>
<dbReference type="PROSITE" id="PS00018">
    <property type="entry name" value="EF_HAND_1"/>
    <property type="match status" value="2"/>
</dbReference>
<dbReference type="SMART" id="SM00054">
    <property type="entry name" value="EFh"/>
    <property type="match status" value="2"/>
</dbReference>
<feature type="domain" description="EF-hand" evidence="3">
    <location>
        <begin position="494"/>
        <end position="529"/>
    </location>
</feature>
<dbReference type="InterPro" id="IPR002048">
    <property type="entry name" value="EF_hand_dom"/>
</dbReference>
<protein>
    <recommendedName>
        <fullName evidence="3">EF-hand domain-containing protein</fullName>
    </recommendedName>
</protein>
<keyword evidence="2" id="KW-0472">Membrane</keyword>
<feature type="transmembrane region" description="Helical" evidence="2">
    <location>
        <begin position="214"/>
        <end position="234"/>
    </location>
</feature>
<feature type="transmembrane region" description="Helical" evidence="2">
    <location>
        <begin position="152"/>
        <end position="171"/>
    </location>
</feature>
<evidence type="ECO:0000256" key="2">
    <source>
        <dbReference type="SAM" id="Phobius"/>
    </source>
</evidence>
<evidence type="ECO:0000313" key="5">
    <source>
        <dbReference type="Proteomes" id="UP001189429"/>
    </source>
</evidence>
<name>A0ABN9PCM7_9DINO</name>
<comment type="caution">
    <text evidence="4">The sequence shown here is derived from an EMBL/GenBank/DDBJ whole genome shotgun (WGS) entry which is preliminary data.</text>
</comment>
<keyword evidence="1" id="KW-0106">Calcium</keyword>
<dbReference type="InterPro" id="IPR011992">
    <property type="entry name" value="EF-hand-dom_pair"/>
</dbReference>
<keyword evidence="5" id="KW-1185">Reference proteome</keyword>
<evidence type="ECO:0000313" key="4">
    <source>
        <dbReference type="EMBL" id="CAK0790067.1"/>
    </source>
</evidence>
<dbReference type="PROSITE" id="PS50222">
    <property type="entry name" value="EF_HAND_2"/>
    <property type="match status" value="2"/>
</dbReference>
<dbReference type="SUPFAM" id="SSF47473">
    <property type="entry name" value="EF-hand"/>
    <property type="match status" value="1"/>
</dbReference>
<feature type="domain" description="EF-hand" evidence="3">
    <location>
        <begin position="458"/>
        <end position="493"/>
    </location>
</feature>
<feature type="transmembrane region" description="Helical" evidence="2">
    <location>
        <begin position="117"/>
        <end position="137"/>
    </location>
</feature>
<reference evidence="4" key="1">
    <citation type="submission" date="2023-10" db="EMBL/GenBank/DDBJ databases">
        <authorList>
            <person name="Chen Y."/>
            <person name="Shah S."/>
            <person name="Dougan E. K."/>
            <person name="Thang M."/>
            <person name="Chan C."/>
        </authorList>
    </citation>
    <scope>NUCLEOTIDE SEQUENCE [LARGE SCALE GENOMIC DNA]</scope>
</reference>
<evidence type="ECO:0000259" key="3">
    <source>
        <dbReference type="PROSITE" id="PS50222"/>
    </source>
</evidence>
<organism evidence="4 5">
    <name type="scientific">Prorocentrum cordatum</name>
    <dbReference type="NCBI Taxonomy" id="2364126"/>
    <lineage>
        <taxon>Eukaryota</taxon>
        <taxon>Sar</taxon>
        <taxon>Alveolata</taxon>
        <taxon>Dinophyceae</taxon>
        <taxon>Prorocentrales</taxon>
        <taxon>Prorocentraceae</taxon>
        <taxon>Prorocentrum</taxon>
    </lineage>
</organism>
<dbReference type="Pfam" id="PF13499">
    <property type="entry name" value="EF-hand_7"/>
    <property type="match status" value="1"/>
</dbReference>
<dbReference type="Gene3D" id="1.10.238.10">
    <property type="entry name" value="EF-hand"/>
    <property type="match status" value="1"/>
</dbReference>
<proteinExistence type="predicted"/>
<accession>A0ABN9PCM7</accession>
<keyword evidence="2" id="KW-1133">Transmembrane helix</keyword>
<keyword evidence="2" id="KW-0812">Transmembrane</keyword>
<gene>
    <name evidence="4" type="ORF">PCOR1329_LOCUS1436</name>
</gene>
<dbReference type="CDD" id="cd00051">
    <property type="entry name" value="EFh"/>
    <property type="match status" value="1"/>
</dbReference>